<protein>
    <submittedName>
        <fullName evidence="4">Oxidoreductase</fullName>
    </submittedName>
</protein>
<dbReference type="InterPro" id="IPR057326">
    <property type="entry name" value="KR_dom"/>
</dbReference>
<dbReference type="EMBL" id="PHHF01000058">
    <property type="protein sequence ID" value="PTD18980.1"/>
    <property type="molecule type" value="Genomic_DNA"/>
</dbReference>
<dbReference type="RefSeq" id="WP_107395293.1">
    <property type="nucleotide sequence ID" value="NZ_PHHF01000058.1"/>
</dbReference>
<sequence>MVTRPRFAGKAVIVTGALGGIGRAVAEAFAREGAHLMLADLAPAEGALFEDLRALGAGKVAGAACDVSDEDAVGHVVDRTLAELGGFDVVVNVAGAMIYKPIAELTGADWHRLLSVNLLGAAYFATRALRHMAAGGAIVNVASVHAQQTSSLVAPYAAAKAALCSLTRTTAIEGKDRGIRANALLPGAIDTPMLWSSPNIASGAEVIEPGDVGRPEDIASATAFLASDEARFISGASLLVDGGRLAKL</sequence>
<name>A0A2T4HTA3_9SPHN</name>
<evidence type="ECO:0000256" key="2">
    <source>
        <dbReference type="ARBA" id="ARBA00023002"/>
    </source>
</evidence>
<dbReference type="InterPro" id="IPR036291">
    <property type="entry name" value="NAD(P)-bd_dom_sf"/>
</dbReference>
<dbReference type="PRINTS" id="PR00081">
    <property type="entry name" value="GDHRDH"/>
</dbReference>
<evidence type="ECO:0000256" key="1">
    <source>
        <dbReference type="ARBA" id="ARBA00006484"/>
    </source>
</evidence>
<dbReference type="FunFam" id="3.40.50.720:FF:000084">
    <property type="entry name" value="Short-chain dehydrogenase reductase"/>
    <property type="match status" value="1"/>
</dbReference>
<keyword evidence="2" id="KW-0560">Oxidoreductase</keyword>
<dbReference type="Pfam" id="PF13561">
    <property type="entry name" value="adh_short_C2"/>
    <property type="match status" value="1"/>
</dbReference>
<dbReference type="PROSITE" id="PS00061">
    <property type="entry name" value="ADH_SHORT"/>
    <property type="match status" value="1"/>
</dbReference>
<dbReference type="GO" id="GO:0016491">
    <property type="term" value="F:oxidoreductase activity"/>
    <property type="evidence" value="ECO:0007669"/>
    <property type="project" value="UniProtKB-KW"/>
</dbReference>
<dbReference type="InterPro" id="IPR051122">
    <property type="entry name" value="SDR_DHRS6-like"/>
</dbReference>
<dbReference type="PANTHER" id="PTHR43477:SF1">
    <property type="entry name" value="DIHYDROANTICAPSIN 7-DEHYDROGENASE"/>
    <property type="match status" value="1"/>
</dbReference>
<dbReference type="Proteomes" id="UP000241206">
    <property type="component" value="Unassembled WGS sequence"/>
</dbReference>
<dbReference type="PANTHER" id="PTHR43477">
    <property type="entry name" value="DIHYDROANTICAPSIN 7-DEHYDROGENASE"/>
    <property type="match status" value="1"/>
</dbReference>
<evidence type="ECO:0000259" key="3">
    <source>
        <dbReference type="SMART" id="SM00822"/>
    </source>
</evidence>
<proteinExistence type="inferred from homology"/>
<organism evidence="4 5">
    <name type="scientific">Edaphosphingomonas fennica</name>
    <dbReference type="NCBI Taxonomy" id="114404"/>
    <lineage>
        <taxon>Bacteria</taxon>
        <taxon>Pseudomonadati</taxon>
        <taxon>Pseudomonadota</taxon>
        <taxon>Alphaproteobacteria</taxon>
        <taxon>Sphingomonadales</taxon>
        <taxon>Rhizorhabdaceae</taxon>
        <taxon>Edaphosphingomonas</taxon>
    </lineage>
</organism>
<dbReference type="InterPro" id="IPR020904">
    <property type="entry name" value="Sc_DH/Rdtase_CS"/>
</dbReference>
<feature type="domain" description="Ketoreductase" evidence="3">
    <location>
        <begin position="10"/>
        <end position="182"/>
    </location>
</feature>
<evidence type="ECO:0000313" key="4">
    <source>
        <dbReference type="EMBL" id="PTD18980.1"/>
    </source>
</evidence>
<accession>A0A2T4HTA3</accession>
<dbReference type="CDD" id="cd05233">
    <property type="entry name" value="SDR_c"/>
    <property type="match status" value="1"/>
</dbReference>
<reference evidence="4 5" key="1">
    <citation type="submission" date="2017-11" db="EMBL/GenBank/DDBJ databases">
        <title>Sphingomonas oleivorans sp. nov., isolated from oil-contaminated soil.</title>
        <authorList>
            <person name="Wang L."/>
            <person name="Chen L."/>
        </authorList>
    </citation>
    <scope>NUCLEOTIDE SEQUENCE [LARGE SCALE GENOMIC DNA]</scope>
    <source>
        <strain evidence="4 5">K101</strain>
    </source>
</reference>
<evidence type="ECO:0000313" key="5">
    <source>
        <dbReference type="Proteomes" id="UP000241206"/>
    </source>
</evidence>
<dbReference type="Gene3D" id="3.40.50.720">
    <property type="entry name" value="NAD(P)-binding Rossmann-like Domain"/>
    <property type="match status" value="1"/>
</dbReference>
<dbReference type="SUPFAM" id="SSF51735">
    <property type="entry name" value="NAD(P)-binding Rossmann-fold domains"/>
    <property type="match status" value="1"/>
</dbReference>
<comment type="similarity">
    <text evidence="1">Belongs to the short-chain dehydrogenases/reductases (SDR) family.</text>
</comment>
<keyword evidence="5" id="KW-1185">Reference proteome</keyword>
<dbReference type="AlphaFoldDB" id="A0A2T4HTA3"/>
<dbReference type="InterPro" id="IPR002347">
    <property type="entry name" value="SDR_fam"/>
</dbReference>
<dbReference type="SMART" id="SM00822">
    <property type="entry name" value="PKS_KR"/>
    <property type="match status" value="1"/>
</dbReference>
<comment type="caution">
    <text evidence="4">The sequence shown here is derived from an EMBL/GenBank/DDBJ whole genome shotgun (WGS) entry which is preliminary data.</text>
</comment>
<gene>
    <name evidence="4" type="ORF">CV103_14070</name>
</gene>
<dbReference type="PRINTS" id="PR00080">
    <property type="entry name" value="SDRFAMILY"/>
</dbReference>